<dbReference type="WBParaSite" id="SRDH1_49590.1">
    <property type="protein sequence ID" value="SRDH1_49590.1"/>
    <property type="gene ID" value="SRDH1_49590"/>
</dbReference>
<dbReference type="Pfam" id="PF13676">
    <property type="entry name" value="TIR_2"/>
    <property type="match status" value="1"/>
</dbReference>
<reference evidence="3" key="1">
    <citation type="submission" date="2022-06" db="EMBL/GenBank/DDBJ databases">
        <authorList>
            <person name="Berger JAMES D."/>
            <person name="Berger JAMES D."/>
        </authorList>
    </citation>
    <scope>NUCLEOTIDE SEQUENCE [LARGE SCALE GENOMIC DNA]</scope>
</reference>
<dbReference type="PANTHER" id="PTHR46270">
    <property type="entry name" value="ARMADILLO-TYPE FOLD-RELATED"/>
    <property type="match status" value="1"/>
</dbReference>
<dbReference type="Gene3D" id="3.40.50.10140">
    <property type="entry name" value="Toll/interleukin-1 receptor homology (TIR) domain"/>
    <property type="match status" value="1"/>
</dbReference>
<feature type="transmembrane region" description="Helical" evidence="1">
    <location>
        <begin position="39"/>
        <end position="58"/>
    </location>
</feature>
<protein>
    <recommendedName>
        <fullName evidence="2">TIR domain-containing protein</fullName>
    </recommendedName>
</protein>
<reference evidence="4" key="2">
    <citation type="submission" date="2023-11" db="UniProtKB">
        <authorList>
            <consortium name="WormBaseParasite"/>
        </authorList>
    </citation>
    <scope>IDENTIFICATION</scope>
</reference>
<keyword evidence="1" id="KW-0812">Transmembrane</keyword>
<name>A0AA85FIV4_9TREM</name>
<keyword evidence="3" id="KW-1185">Reference proteome</keyword>
<feature type="transmembrane region" description="Helical" evidence="1">
    <location>
        <begin position="7"/>
        <end position="27"/>
    </location>
</feature>
<feature type="transmembrane region" description="Helical" evidence="1">
    <location>
        <begin position="133"/>
        <end position="158"/>
    </location>
</feature>
<organism evidence="3 4">
    <name type="scientific">Schistosoma rodhaini</name>
    <dbReference type="NCBI Taxonomy" id="6188"/>
    <lineage>
        <taxon>Eukaryota</taxon>
        <taxon>Metazoa</taxon>
        <taxon>Spiralia</taxon>
        <taxon>Lophotrochozoa</taxon>
        <taxon>Platyhelminthes</taxon>
        <taxon>Trematoda</taxon>
        <taxon>Digenea</taxon>
        <taxon>Strigeidida</taxon>
        <taxon>Schistosomatoidea</taxon>
        <taxon>Schistosomatidae</taxon>
        <taxon>Schistosoma</taxon>
    </lineage>
</organism>
<keyword evidence="1" id="KW-0472">Membrane</keyword>
<dbReference type="SUPFAM" id="SSF52200">
    <property type="entry name" value="Toll/Interleukin receptor TIR domain"/>
    <property type="match status" value="1"/>
</dbReference>
<evidence type="ECO:0000313" key="4">
    <source>
        <dbReference type="WBParaSite" id="SRDH1_49590.1"/>
    </source>
</evidence>
<dbReference type="AlphaFoldDB" id="A0AA85FIV4"/>
<accession>A0AA85FIV4</accession>
<dbReference type="PANTHER" id="PTHR46270:SF2">
    <property type="entry name" value="TIR DOMAIN-CONTAINING PROTEIN"/>
    <property type="match status" value="1"/>
</dbReference>
<keyword evidence="1" id="KW-1133">Transmembrane helix</keyword>
<dbReference type="GO" id="GO:0007165">
    <property type="term" value="P:signal transduction"/>
    <property type="evidence" value="ECO:0007669"/>
    <property type="project" value="InterPro"/>
</dbReference>
<evidence type="ECO:0000259" key="2">
    <source>
        <dbReference type="Pfam" id="PF13676"/>
    </source>
</evidence>
<sequence>MTFFQHFMTYICILISNIYICLFSQFWIDKEHMVQDVKILDAMANAVENAAIVLILFSKSYQDSKNTRDEAERTRQLNKPAIFLRVEPKFVASGWLGFIMGATRYIDFSGKYPFEEKFEELCTTIVSLKDLKWYNCIFSVSCVLSPLLSNLVIFQTILRVGLGTIMLPMTHPLRQGKPLDDHLSQNFKSKIFPLSTVFLNTSSLFIKYYL</sequence>
<evidence type="ECO:0000256" key="1">
    <source>
        <dbReference type="SAM" id="Phobius"/>
    </source>
</evidence>
<proteinExistence type="predicted"/>
<dbReference type="InterPro" id="IPR000157">
    <property type="entry name" value="TIR_dom"/>
</dbReference>
<dbReference type="Proteomes" id="UP000050792">
    <property type="component" value="Unassembled WGS sequence"/>
</dbReference>
<evidence type="ECO:0000313" key="3">
    <source>
        <dbReference type="Proteomes" id="UP000050792"/>
    </source>
</evidence>
<dbReference type="InterPro" id="IPR035897">
    <property type="entry name" value="Toll_tir_struct_dom_sf"/>
</dbReference>
<feature type="domain" description="TIR" evidence="2">
    <location>
        <begin position="26"/>
        <end position="122"/>
    </location>
</feature>